<organism evidence="3">
    <name type="scientific">Naegleria gruberi</name>
    <name type="common">Amoeba</name>
    <dbReference type="NCBI Taxonomy" id="5762"/>
    <lineage>
        <taxon>Eukaryota</taxon>
        <taxon>Discoba</taxon>
        <taxon>Heterolobosea</taxon>
        <taxon>Tetramitia</taxon>
        <taxon>Eutetramitia</taxon>
        <taxon>Vahlkampfiidae</taxon>
        <taxon>Naegleria</taxon>
    </lineage>
</organism>
<sequence>MIKHPLGEDFSIGGGDEASDKKNSSSSTKRTSSVGSNGNNSNSSSSVLNLDNVTPTLYANFIKETIKKSNLFHFISISVGYSFNCYAHHETVVKLLTLMVNKLMKDYPDLLDESDRTFLLEKPTSEECAMSSLNQLDIKVISYDVMMLIDTKLVKWSNSGSSSNSNLNQQDNDESVKLSIEKENRITITKMDILKLKRDILRVGALVHLYRKWKKGQLNTENWIWSSFEKVLTQAMKTTPQTVLLDGVIVAPKCAMPESKMVFNPEYEEEEESNPILKLAFALDIGFVTCEVDQLSNYNTRWTRGLKPFVEKLENYEW</sequence>
<accession>D2V670</accession>
<dbReference type="OrthoDB" id="10457313at2759"/>
<feature type="region of interest" description="Disordered" evidence="1">
    <location>
        <begin position="1"/>
        <end position="46"/>
    </location>
</feature>
<dbReference type="AlphaFoldDB" id="D2V670"/>
<feature type="compositionally biased region" description="Low complexity" evidence="1">
    <location>
        <begin position="24"/>
        <end position="46"/>
    </location>
</feature>
<protein>
    <submittedName>
        <fullName evidence="2">Predicted protein</fullName>
    </submittedName>
</protein>
<evidence type="ECO:0000313" key="2">
    <source>
        <dbReference type="EMBL" id="EFC47913.1"/>
    </source>
</evidence>
<evidence type="ECO:0000313" key="3">
    <source>
        <dbReference type="Proteomes" id="UP000006671"/>
    </source>
</evidence>
<keyword evidence="3" id="KW-1185">Reference proteome</keyword>
<dbReference type="VEuPathDB" id="AmoebaDB:NAEGRDRAFT_64330"/>
<dbReference type="GeneID" id="8849412"/>
<reference evidence="2 3" key="1">
    <citation type="journal article" date="2010" name="Cell">
        <title>The genome of Naegleria gruberi illuminates early eukaryotic versatility.</title>
        <authorList>
            <person name="Fritz-Laylin L.K."/>
            <person name="Prochnik S.E."/>
            <person name="Ginger M.L."/>
            <person name="Dacks J.B."/>
            <person name="Carpenter M.L."/>
            <person name="Field M.C."/>
            <person name="Kuo A."/>
            <person name="Paredez A."/>
            <person name="Chapman J."/>
            <person name="Pham J."/>
            <person name="Shu S."/>
            <person name="Neupane R."/>
            <person name="Cipriano M."/>
            <person name="Mancuso J."/>
            <person name="Tu H."/>
            <person name="Salamov A."/>
            <person name="Lindquist E."/>
            <person name="Shapiro H."/>
            <person name="Lucas S."/>
            <person name="Grigoriev I.V."/>
            <person name="Cande W.Z."/>
            <person name="Fulton C."/>
            <person name="Rokhsar D.S."/>
            <person name="Dawson S.C."/>
        </authorList>
    </citation>
    <scope>NUCLEOTIDE SEQUENCE [LARGE SCALE GENOMIC DNA]</scope>
    <source>
        <strain evidence="2 3">NEG-M</strain>
    </source>
</reference>
<dbReference type="InParanoid" id="D2V670"/>
<proteinExistence type="predicted"/>
<dbReference type="Proteomes" id="UP000006671">
    <property type="component" value="Unassembled WGS sequence"/>
</dbReference>
<evidence type="ECO:0000256" key="1">
    <source>
        <dbReference type="SAM" id="MobiDB-lite"/>
    </source>
</evidence>
<dbReference type="KEGG" id="ngr:NAEGRDRAFT_64330"/>
<gene>
    <name evidence="2" type="ORF">NAEGRDRAFT_64330</name>
</gene>
<dbReference type="RefSeq" id="XP_002680657.1">
    <property type="nucleotide sequence ID" value="XM_002680611.1"/>
</dbReference>
<name>D2V670_NAEGR</name>
<dbReference type="EMBL" id="GG738853">
    <property type="protein sequence ID" value="EFC47913.1"/>
    <property type="molecule type" value="Genomic_DNA"/>
</dbReference>